<dbReference type="InterPro" id="IPR031107">
    <property type="entry name" value="Small_HSP"/>
</dbReference>
<dbReference type="PANTHER" id="PTHR11527">
    <property type="entry name" value="HEAT-SHOCK PROTEIN 20 FAMILY MEMBER"/>
    <property type="match status" value="1"/>
</dbReference>
<gene>
    <name evidence="4" type="ORF">KIV10_08970</name>
</gene>
<dbReference type="InterPro" id="IPR008978">
    <property type="entry name" value="HSP20-like_chaperone"/>
</dbReference>
<dbReference type="EMBL" id="JAHCTB010000003">
    <property type="protein sequence ID" value="MBT0608312.1"/>
    <property type="molecule type" value="Genomic_DNA"/>
</dbReference>
<dbReference type="Proteomes" id="UP001297092">
    <property type="component" value="Unassembled WGS sequence"/>
</dbReference>
<accession>A0ABS5S514</accession>
<feature type="domain" description="SHSP" evidence="3">
    <location>
        <begin position="28"/>
        <end position="145"/>
    </location>
</feature>
<organism evidence="4 5">
    <name type="scientific">Aequorivita echinoideorum</name>
    <dbReference type="NCBI Taxonomy" id="1549647"/>
    <lineage>
        <taxon>Bacteria</taxon>
        <taxon>Pseudomonadati</taxon>
        <taxon>Bacteroidota</taxon>
        <taxon>Flavobacteriia</taxon>
        <taxon>Flavobacteriales</taxon>
        <taxon>Flavobacteriaceae</taxon>
        <taxon>Aequorivita</taxon>
    </lineage>
</organism>
<dbReference type="CDD" id="cd06464">
    <property type="entry name" value="ACD_sHsps-like"/>
    <property type="match status" value="1"/>
</dbReference>
<evidence type="ECO:0000256" key="1">
    <source>
        <dbReference type="PROSITE-ProRule" id="PRU00285"/>
    </source>
</evidence>
<dbReference type="RefSeq" id="WP_214113178.1">
    <property type="nucleotide sequence ID" value="NZ_JAHCTB010000003.1"/>
</dbReference>
<dbReference type="Pfam" id="PF00011">
    <property type="entry name" value="HSP20"/>
    <property type="match status" value="1"/>
</dbReference>
<dbReference type="InterPro" id="IPR002068">
    <property type="entry name" value="A-crystallin/Hsp20_dom"/>
</dbReference>
<dbReference type="Gene3D" id="2.60.40.790">
    <property type="match status" value="1"/>
</dbReference>
<reference evidence="4 5" key="1">
    <citation type="submission" date="2021-05" db="EMBL/GenBank/DDBJ databases">
        <title>Aequorivita echinoideorum JCM 30378 genome.</title>
        <authorList>
            <person name="Zhang H."/>
            <person name="Li C."/>
        </authorList>
    </citation>
    <scope>NUCLEOTIDE SEQUENCE [LARGE SCALE GENOMIC DNA]</scope>
    <source>
        <strain evidence="4 5">JCM30378</strain>
    </source>
</reference>
<name>A0ABS5S514_9FLAO</name>
<sequence>MKTLNNMHWLPNIFDNLYFENRLDAPKNYETFSTPKVNIFENLANFVLQIAIPGFEKNMFSIEVEEDTLKISTKLKNENSETENNNGKEKFLRKEFSCGDFKRSFKLPENVNGENITADYVNGILKITLPKKEEKKEFKKMVEIS</sequence>
<keyword evidence="5" id="KW-1185">Reference proteome</keyword>
<proteinExistence type="inferred from homology"/>
<dbReference type="SUPFAM" id="SSF49764">
    <property type="entry name" value="HSP20-like chaperones"/>
    <property type="match status" value="1"/>
</dbReference>
<dbReference type="PROSITE" id="PS01031">
    <property type="entry name" value="SHSP"/>
    <property type="match status" value="1"/>
</dbReference>
<protein>
    <submittedName>
        <fullName evidence="4">Hsp20/alpha crystallin family protein</fullName>
    </submittedName>
</protein>
<evidence type="ECO:0000259" key="3">
    <source>
        <dbReference type="PROSITE" id="PS01031"/>
    </source>
</evidence>
<comment type="caution">
    <text evidence="4">The sequence shown here is derived from an EMBL/GenBank/DDBJ whole genome shotgun (WGS) entry which is preliminary data.</text>
</comment>
<evidence type="ECO:0000256" key="2">
    <source>
        <dbReference type="RuleBase" id="RU003616"/>
    </source>
</evidence>
<comment type="similarity">
    <text evidence="1 2">Belongs to the small heat shock protein (HSP20) family.</text>
</comment>
<evidence type="ECO:0000313" key="4">
    <source>
        <dbReference type="EMBL" id="MBT0608312.1"/>
    </source>
</evidence>
<evidence type="ECO:0000313" key="5">
    <source>
        <dbReference type="Proteomes" id="UP001297092"/>
    </source>
</evidence>